<sequence>MRDMYTHPPDYGAAYDIAPCGLFTTVPGGVIVRANQTLCRWLGFHASALVGHKRFQDLITVGGRIFLQTHLAPLLDLQRSVAEVKLDMLRGDGTIVPVLVNISRVGGPGEQFDEFAVMTVSDRHKYERELLEARRRAENALQAKDAAERALRVADRRKDEFLATLAHELRDPLGAMRTAVEMLMRDTQVAAAHKPGGSERPGIGNALDILERQLGKAARLTDDLLDISRIAQGKIEIRRAPVHLQAILDDVVVSARARLPSHDPTHTLEVDLIPEPVIVDADAVRIAQIVQNLLNNALRYTPSGGWVRLTAAREDGHAVIRVSDNGIGIAPDDLTRVFAMFGQAPAARGQGGLGIGLALVRALAELHGGTVTASSAGHGLGSTFEVRLPLAACQVLSSPPARAPRVETAGRRVVIADDNEDAAQGLAALLGEEGHVTAVAADGVSALRLVDEFCPEVVVLDIGLPDISGEEVASRIRRTHGERVSLVALTGLGAQTRPHALFDVFLTKPAPIDALLAAIAGTHDG</sequence>
<evidence type="ECO:0000256" key="1">
    <source>
        <dbReference type="ARBA" id="ARBA00000085"/>
    </source>
</evidence>
<dbReference type="InterPro" id="IPR003594">
    <property type="entry name" value="HATPase_dom"/>
</dbReference>
<dbReference type="InterPro" id="IPR036097">
    <property type="entry name" value="HisK_dim/P_sf"/>
</dbReference>
<feature type="modified residue" description="4-aspartylphosphate" evidence="7">
    <location>
        <position position="461"/>
    </location>
</feature>
<gene>
    <name evidence="11" type="ordered locus">BC1003_2055</name>
</gene>
<dbReference type="InterPro" id="IPR005467">
    <property type="entry name" value="His_kinase_dom"/>
</dbReference>
<dbReference type="InterPro" id="IPR004358">
    <property type="entry name" value="Sig_transdc_His_kin-like_C"/>
</dbReference>
<dbReference type="CDD" id="cd00075">
    <property type="entry name" value="HATPase"/>
    <property type="match status" value="1"/>
</dbReference>
<dbReference type="SMART" id="SM00448">
    <property type="entry name" value="REC"/>
    <property type="match status" value="1"/>
</dbReference>
<dbReference type="GO" id="GO:0000155">
    <property type="term" value="F:phosphorelay sensor kinase activity"/>
    <property type="evidence" value="ECO:0007669"/>
    <property type="project" value="InterPro"/>
</dbReference>
<dbReference type="STRING" id="640512.BC1003_2055"/>
<keyword evidence="5" id="KW-0808">Transferase</keyword>
<dbReference type="SUPFAM" id="SSF52172">
    <property type="entry name" value="CheY-like"/>
    <property type="match status" value="1"/>
</dbReference>
<dbReference type="InterPro" id="IPR000014">
    <property type="entry name" value="PAS"/>
</dbReference>
<proteinExistence type="predicted"/>
<evidence type="ECO:0000256" key="4">
    <source>
        <dbReference type="ARBA" id="ARBA00022553"/>
    </source>
</evidence>
<dbReference type="HOGENOM" id="CLU_000445_114_15_4"/>
<evidence type="ECO:0000256" key="2">
    <source>
        <dbReference type="ARBA" id="ARBA00004429"/>
    </source>
</evidence>
<dbReference type="Gene3D" id="3.30.450.20">
    <property type="entry name" value="PAS domain"/>
    <property type="match status" value="1"/>
</dbReference>
<dbReference type="Pfam" id="PF00512">
    <property type="entry name" value="HisKA"/>
    <property type="match status" value="1"/>
</dbReference>
<dbReference type="InterPro" id="IPR001789">
    <property type="entry name" value="Sig_transdc_resp-reg_receiver"/>
</dbReference>
<feature type="domain" description="Histidine kinase" evidence="9">
    <location>
        <begin position="164"/>
        <end position="392"/>
    </location>
</feature>
<evidence type="ECO:0000256" key="5">
    <source>
        <dbReference type="ARBA" id="ARBA00022679"/>
    </source>
</evidence>
<dbReference type="AlphaFoldDB" id="E1TB70"/>
<dbReference type="PANTHER" id="PTHR43047:SF72">
    <property type="entry name" value="OSMOSENSING HISTIDINE PROTEIN KINASE SLN1"/>
    <property type="match status" value="1"/>
</dbReference>
<dbReference type="PRINTS" id="PR00344">
    <property type="entry name" value="BCTRLSENSOR"/>
</dbReference>
<dbReference type="eggNOG" id="COG5002">
    <property type="taxonomic scope" value="Bacteria"/>
</dbReference>
<dbReference type="PROSITE" id="PS50109">
    <property type="entry name" value="HIS_KIN"/>
    <property type="match status" value="1"/>
</dbReference>
<dbReference type="EMBL" id="CP002217">
    <property type="protein sequence ID" value="ADN58017.1"/>
    <property type="molecule type" value="Genomic_DNA"/>
</dbReference>
<dbReference type="SMART" id="SM00387">
    <property type="entry name" value="HATPase_c"/>
    <property type="match status" value="1"/>
</dbReference>
<dbReference type="Gene3D" id="3.30.565.10">
    <property type="entry name" value="Histidine kinase-like ATPase, C-terminal domain"/>
    <property type="match status" value="1"/>
</dbReference>
<name>E1TB70_BURSG</name>
<dbReference type="SUPFAM" id="SSF55874">
    <property type="entry name" value="ATPase domain of HSP90 chaperone/DNA topoisomerase II/histidine kinase"/>
    <property type="match status" value="1"/>
</dbReference>
<dbReference type="Gene3D" id="1.10.287.130">
    <property type="match status" value="1"/>
</dbReference>
<dbReference type="PANTHER" id="PTHR43047">
    <property type="entry name" value="TWO-COMPONENT HISTIDINE PROTEIN KINASE"/>
    <property type="match status" value="1"/>
</dbReference>
<dbReference type="Pfam" id="PF13426">
    <property type="entry name" value="PAS_9"/>
    <property type="match status" value="1"/>
</dbReference>
<evidence type="ECO:0000259" key="9">
    <source>
        <dbReference type="PROSITE" id="PS50109"/>
    </source>
</evidence>
<dbReference type="CDD" id="cd00130">
    <property type="entry name" value="PAS"/>
    <property type="match status" value="1"/>
</dbReference>
<dbReference type="InterPro" id="IPR011006">
    <property type="entry name" value="CheY-like_superfamily"/>
</dbReference>
<evidence type="ECO:0000256" key="6">
    <source>
        <dbReference type="ARBA" id="ARBA00022777"/>
    </source>
</evidence>
<dbReference type="SUPFAM" id="SSF55785">
    <property type="entry name" value="PYP-like sensor domain (PAS domain)"/>
    <property type="match status" value="1"/>
</dbReference>
<protein>
    <recommendedName>
        <fullName evidence="3">histidine kinase</fullName>
        <ecNumber evidence="3">2.7.13.3</ecNumber>
    </recommendedName>
</protein>
<evidence type="ECO:0000256" key="7">
    <source>
        <dbReference type="PROSITE-ProRule" id="PRU00169"/>
    </source>
</evidence>
<comment type="subcellular location">
    <subcellularLocation>
        <location evidence="2">Cell inner membrane</location>
        <topology evidence="2">Multi-pass membrane protein</topology>
    </subcellularLocation>
</comment>
<dbReference type="SUPFAM" id="SSF47384">
    <property type="entry name" value="Homodimeric domain of signal transducing histidine kinase"/>
    <property type="match status" value="1"/>
</dbReference>
<dbReference type="InterPro" id="IPR003661">
    <property type="entry name" value="HisK_dim/P_dom"/>
</dbReference>
<organism evidence="11">
    <name type="scientific">Burkholderia sp. (strain CCGE1003)</name>
    <dbReference type="NCBI Taxonomy" id="640512"/>
    <lineage>
        <taxon>Bacteria</taxon>
        <taxon>Pseudomonadati</taxon>
        <taxon>Pseudomonadota</taxon>
        <taxon>Betaproteobacteria</taxon>
        <taxon>Burkholderiales</taxon>
        <taxon>Burkholderiaceae</taxon>
        <taxon>Burkholderia</taxon>
    </lineage>
</organism>
<feature type="coiled-coil region" evidence="8">
    <location>
        <begin position="123"/>
        <end position="157"/>
    </location>
</feature>
<keyword evidence="8" id="KW-0175">Coiled coil</keyword>
<dbReference type="KEGG" id="bgf:BC1003_2055"/>
<comment type="catalytic activity">
    <reaction evidence="1">
        <text>ATP + protein L-histidine = ADP + protein N-phospho-L-histidine.</text>
        <dbReference type="EC" id="2.7.13.3"/>
    </reaction>
</comment>
<evidence type="ECO:0000256" key="8">
    <source>
        <dbReference type="SAM" id="Coils"/>
    </source>
</evidence>
<dbReference type="GO" id="GO:0005886">
    <property type="term" value="C:plasma membrane"/>
    <property type="evidence" value="ECO:0007669"/>
    <property type="project" value="UniProtKB-SubCell"/>
</dbReference>
<dbReference type="PROSITE" id="PS50110">
    <property type="entry name" value="RESPONSE_REGULATORY"/>
    <property type="match status" value="1"/>
</dbReference>
<dbReference type="GO" id="GO:0009927">
    <property type="term" value="F:histidine phosphotransfer kinase activity"/>
    <property type="evidence" value="ECO:0007669"/>
    <property type="project" value="TreeGrafter"/>
</dbReference>
<dbReference type="InterPro" id="IPR035965">
    <property type="entry name" value="PAS-like_dom_sf"/>
</dbReference>
<keyword evidence="6 11" id="KW-0418">Kinase</keyword>
<evidence type="ECO:0000259" key="10">
    <source>
        <dbReference type="PROSITE" id="PS50110"/>
    </source>
</evidence>
<dbReference type="NCBIfam" id="TIGR00229">
    <property type="entry name" value="sensory_box"/>
    <property type="match status" value="1"/>
</dbReference>
<dbReference type="OrthoDB" id="9810730at2"/>
<reference evidence="11" key="1">
    <citation type="submission" date="2010-09" db="EMBL/GenBank/DDBJ databases">
        <title>Complete sequence of chromosome1 of Burkholderia sp. CCGE1003.</title>
        <authorList>
            <consortium name="US DOE Joint Genome Institute"/>
            <person name="Lucas S."/>
            <person name="Copeland A."/>
            <person name="Lapidus A."/>
            <person name="Cheng J.-F."/>
            <person name="Bruce D."/>
            <person name="Goodwin L."/>
            <person name="Pitluck S."/>
            <person name="Daligault H."/>
            <person name="Davenport K."/>
            <person name="Detter J.C."/>
            <person name="Han C."/>
            <person name="Tapia R."/>
            <person name="Land M."/>
            <person name="Hauser L."/>
            <person name="Jeffries C."/>
            <person name="Kyrpides N."/>
            <person name="Ivanova N."/>
            <person name="Ovchinnikova G."/>
            <person name="Martinez-Romero E."/>
            <person name="Rogel M.A."/>
            <person name="Auchtung J."/>
            <person name="Tiedje J.M."/>
            <person name="Woyke T."/>
        </authorList>
    </citation>
    <scope>NUCLEOTIDE SEQUENCE</scope>
    <source>
        <strain evidence="11">CCGE1003</strain>
    </source>
</reference>
<dbReference type="Gene3D" id="3.40.50.2300">
    <property type="match status" value="1"/>
</dbReference>
<dbReference type="Pfam" id="PF00072">
    <property type="entry name" value="Response_reg"/>
    <property type="match status" value="1"/>
</dbReference>
<dbReference type="Pfam" id="PF02518">
    <property type="entry name" value="HATPase_c"/>
    <property type="match status" value="1"/>
</dbReference>
<dbReference type="EC" id="2.7.13.3" evidence="3"/>
<dbReference type="InterPro" id="IPR036890">
    <property type="entry name" value="HATPase_C_sf"/>
</dbReference>
<accession>E1TB70</accession>
<feature type="domain" description="Response regulatory" evidence="10">
    <location>
        <begin position="412"/>
        <end position="523"/>
    </location>
</feature>
<dbReference type="FunFam" id="3.30.565.10:FF:000006">
    <property type="entry name" value="Sensor histidine kinase WalK"/>
    <property type="match status" value="1"/>
</dbReference>
<dbReference type="CDD" id="cd00082">
    <property type="entry name" value="HisKA"/>
    <property type="match status" value="1"/>
</dbReference>
<evidence type="ECO:0000313" key="11">
    <source>
        <dbReference type="EMBL" id="ADN58017.1"/>
    </source>
</evidence>
<keyword evidence="4 7" id="KW-0597">Phosphoprotein</keyword>
<dbReference type="eggNOG" id="COG2202">
    <property type="taxonomic scope" value="Bacteria"/>
</dbReference>
<dbReference type="SMART" id="SM00388">
    <property type="entry name" value="HisKA"/>
    <property type="match status" value="1"/>
</dbReference>
<evidence type="ECO:0000256" key="3">
    <source>
        <dbReference type="ARBA" id="ARBA00012438"/>
    </source>
</evidence>